<evidence type="ECO:0000313" key="8">
    <source>
        <dbReference type="Proteomes" id="UP001293593"/>
    </source>
</evidence>
<evidence type="ECO:0000256" key="4">
    <source>
        <dbReference type="ARBA" id="ARBA00023157"/>
    </source>
</evidence>
<keyword evidence="8" id="KW-1185">Reference proteome</keyword>
<keyword evidence="2" id="KW-0809">Transit peptide</keyword>
<dbReference type="AlphaFoldDB" id="A0AAE1MB82"/>
<dbReference type="Gene3D" id="3.40.30.10">
    <property type="entry name" value="Glutaredoxin"/>
    <property type="match status" value="1"/>
</dbReference>
<comment type="caution">
    <text evidence="7">The sequence shown here is derived from an EMBL/GenBank/DDBJ whole genome shotgun (WGS) entry which is preliminary data.</text>
</comment>
<evidence type="ECO:0000259" key="6">
    <source>
        <dbReference type="PROSITE" id="PS51352"/>
    </source>
</evidence>
<dbReference type="PANTHER" id="PTHR45663">
    <property type="entry name" value="GEO12009P1"/>
    <property type="match status" value="1"/>
</dbReference>
<dbReference type="Pfam" id="PF00085">
    <property type="entry name" value="Thioredoxin"/>
    <property type="match status" value="1"/>
</dbReference>
<dbReference type="PROSITE" id="PS51352">
    <property type="entry name" value="THIOREDOXIN_2"/>
    <property type="match status" value="1"/>
</dbReference>
<keyword evidence="3" id="KW-0249">Electron transport</keyword>
<gene>
    <name evidence="7" type="ORF">QN277_005184</name>
</gene>
<keyword evidence="5" id="KW-0676">Redox-active center</keyword>
<evidence type="ECO:0000256" key="5">
    <source>
        <dbReference type="ARBA" id="ARBA00023284"/>
    </source>
</evidence>
<dbReference type="InterPro" id="IPR017937">
    <property type="entry name" value="Thioredoxin_CS"/>
</dbReference>
<reference evidence="7" key="1">
    <citation type="submission" date="2023-10" db="EMBL/GenBank/DDBJ databases">
        <title>Chromosome-level genome of the transformable northern wattle, Acacia crassicarpa.</title>
        <authorList>
            <person name="Massaro I."/>
            <person name="Sinha N.R."/>
            <person name="Poethig S."/>
            <person name="Leichty A.R."/>
        </authorList>
    </citation>
    <scope>NUCLEOTIDE SEQUENCE</scope>
    <source>
        <strain evidence="7">Acra3RX</strain>
        <tissue evidence="7">Leaf</tissue>
    </source>
</reference>
<dbReference type="EMBL" id="JAWXYG010000011">
    <property type="protein sequence ID" value="KAK4258774.1"/>
    <property type="molecule type" value="Genomic_DNA"/>
</dbReference>
<evidence type="ECO:0000256" key="1">
    <source>
        <dbReference type="ARBA" id="ARBA00022448"/>
    </source>
</evidence>
<organism evidence="7 8">
    <name type="scientific">Acacia crassicarpa</name>
    <name type="common">northern wattle</name>
    <dbReference type="NCBI Taxonomy" id="499986"/>
    <lineage>
        <taxon>Eukaryota</taxon>
        <taxon>Viridiplantae</taxon>
        <taxon>Streptophyta</taxon>
        <taxon>Embryophyta</taxon>
        <taxon>Tracheophyta</taxon>
        <taxon>Spermatophyta</taxon>
        <taxon>Magnoliopsida</taxon>
        <taxon>eudicotyledons</taxon>
        <taxon>Gunneridae</taxon>
        <taxon>Pentapetalae</taxon>
        <taxon>rosids</taxon>
        <taxon>fabids</taxon>
        <taxon>Fabales</taxon>
        <taxon>Fabaceae</taxon>
        <taxon>Caesalpinioideae</taxon>
        <taxon>mimosoid clade</taxon>
        <taxon>Acacieae</taxon>
        <taxon>Acacia</taxon>
    </lineage>
</organism>
<dbReference type="GO" id="GO:0015035">
    <property type="term" value="F:protein-disulfide reductase activity"/>
    <property type="evidence" value="ECO:0007669"/>
    <property type="project" value="TreeGrafter"/>
</dbReference>
<dbReference type="SUPFAM" id="SSF52833">
    <property type="entry name" value="Thioredoxin-like"/>
    <property type="match status" value="1"/>
</dbReference>
<dbReference type="PRINTS" id="PR00421">
    <property type="entry name" value="THIOREDOXIN"/>
</dbReference>
<protein>
    <recommendedName>
        <fullName evidence="6">Thioredoxin domain-containing protein</fullName>
    </recommendedName>
</protein>
<sequence>MASTTPYFTTSDPSVILFPRRLKPILSFFSPRSHLKPITGTGGASFPLLRTPKGQNYAHLTWCMHQTRDGPVTSRSPLVAAVPVTKELWENSILNSETPVLVEFYADWCGPCKMLLQVIDEIASEYAGRLKCFALNTDSDLQIAQDYEVKAVPMVVLFKNGRKCGCVIGTMPKQFYVAAIERILKS</sequence>
<evidence type="ECO:0000313" key="7">
    <source>
        <dbReference type="EMBL" id="KAK4258774.1"/>
    </source>
</evidence>
<dbReference type="Proteomes" id="UP001293593">
    <property type="component" value="Unassembled WGS sequence"/>
</dbReference>
<evidence type="ECO:0000256" key="2">
    <source>
        <dbReference type="ARBA" id="ARBA00022946"/>
    </source>
</evidence>
<dbReference type="PROSITE" id="PS00194">
    <property type="entry name" value="THIOREDOXIN_1"/>
    <property type="match status" value="1"/>
</dbReference>
<evidence type="ECO:0000256" key="3">
    <source>
        <dbReference type="ARBA" id="ARBA00022982"/>
    </source>
</evidence>
<dbReference type="InterPro" id="IPR013766">
    <property type="entry name" value="Thioredoxin_domain"/>
</dbReference>
<feature type="domain" description="Thioredoxin" evidence="6">
    <location>
        <begin position="70"/>
        <end position="186"/>
    </location>
</feature>
<accession>A0AAE1MB82</accession>
<dbReference type="FunFam" id="3.40.30.10:FF:000001">
    <property type="entry name" value="Thioredoxin"/>
    <property type="match status" value="1"/>
</dbReference>
<proteinExistence type="predicted"/>
<keyword evidence="4" id="KW-1015">Disulfide bond</keyword>
<dbReference type="PANTHER" id="PTHR45663:SF21">
    <property type="entry name" value="THIOREDOXIN M3, CHLOROPLASTIC"/>
    <property type="match status" value="1"/>
</dbReference>
<dbReference type="GO" id="GO:0005737">
    <property type="term" value="C:cytoplasm"/>
    <property type="evidence" value="ECO:0007669"/>
    <property type="project" value="TreeGrafter"/>
</dbReference>
<name>A0AAE1MB82_9FABA</name>
<keyword evidence="1" id="KW-0813">Transport</keyword>
<dbReference type="InterPro" id="IPR036249">
    <property type="entry name" value="Thioredoxin-like_sf"/>
</dbReference>
<dbReference type="CDD" id="cd02947">
    <property type="entry name" value="TRX_family"/>
    <property type="match status" value="1"/>
</dbReference>